<accession>A0AAD5JLH9</accession>
<dbReference type="AlphaFoldDB" id="A0AAD5JLH9"/>
<evidence type="ECO:0000313" key="2">
    <source>
        <dbReference type="Proteomes" id="UP001209540"/>
    </source>
</evidence>
<proteinExistence type="predicted"/>
<protein>
    <submittedName>
        <fullName evidence="1">Uncharacterized protein</fullName>
    </submittedName>
</protein>
<evidence type="ECO:0000313" key="1">
    <source>
        <dbReference type="EMBL" id="KAI9243835.1"/>
    </source>
</evidence>
<dbReference type="EMBL" id="JAIXMP010000066">
    <property type="protein sequence ID" value="KAI9243835.1"/>
    <property type="molecule type" value="Genomic_DNA"/>
</dbReference>
<reference evidence="1" key="2">
    <citation type="submission" date="2023-02" db="EMBL/GenBank/DDBJ databases">
        <authorList>
            <consortium name="DOE Joint Genome Institute"/>
            <person name="Mondo S.J."/>
            <person name="Chang Y."/>
            <person name="Wang Y."/>
            <person name="Ahrendt S."/>
            <person name="Andreopoulos W."/>
            <person name="Barry K."/>
            <person name="Beard J."/>
            <person name="Benny G.L."/>
            <person name="Blankenship S."/>
            <person name="Bonito G."/>
            <person name="Cuomo C."/>
            <person name="Desiro A."/>
            <person name="Gervers K.A."/>
            <person name="Hundley H."/>
            <person name="Kuo A."/>
            <person name="LaButti K."/>
            <person name="Lang B.F."/>
            <person name="Lipzen A."/>
            <person name="O'Donnell K."/>
            <person name="Pangilinan J."/>
            <person name="Reynolds N."/>
            <person name="Sandor L."/>
            <person name="Smith M.W."/>
            <person name="Tsang A."/>
            <person name="Grigoriev I.V."/>
            <person name="Stajich J.E."/>
            <person name="Spatafora J.W."/>
        </authorList>
    </citation>
    <scope>NUCLEOTIDE SEQUENCE</scope>
    <source>
        <strain evidence="1">RSA 2281</strain>
    </source>
</reference>
<gene>
    <name evidence="1" type="ORF">BDA99DRAFT_544285</name>
</gene>
<comment type="caution">
    <text evidence="1">The sequence shown here is derived from an EMBL/GenBank/DDBJ whole genome shotgun (WGS) entry which is preliminary data.</text>
</comment>
<sequence length="137" mass="15767">MWKGCMHVHKKVIKENKKLVVPFSIGDTIEIYQSSIAGTWSGKILDTYSNIILIYKVNKQGTYILKTLDGRIFQKPIIGNHLRIYKLPDAAYHLPSSKLSSHLITEDRGIYSQEEDYLFDNNDANYIDLNDENDNSD</sequence>
<dbReference type="Proteomes" id="UP001209540">
    <property type="component" value="Unassembled WGS sequence"/>
</dbReference>
<organism evidence="1 2">
    <name type="scientific">Phascolomyces articulosus</name>
    <dbReference type="NCBI Taxonomy" id="60185"/>
    <lineage>
        <taxon>Eukaryota</taxon>
        <taxon>Fungi</taxon>
        <taxon>Fungi incertae sedis</taxon>
        <taxon>Mucoromycota</taxon>
        <taxon>Mucoromycotina</taxon>
        <taxon>Mucoromycetes</taxon>
        <taxon>Mucorales</taxon>
        <taxon>Lichtheimiaceae</taxon>
        <taxon>Phascolomyces</taxon>
    </lineage>
</organism>
<reference evidence="1" key="1">
    <citation type="journal article" date="2022" name="IScience">
        <title>Evolution of zygomycete secretomes and the origins of terrestrial fungal ecologies.</title>
        <authorList>
            <person name="Chang Y."/>
            <person name="Wang Y."/>
            <person name="Mondo S."/>
            <person name="Ahrendt S."/>
            <person name="Andreopoulos W."/>
            <person name="Barry K."/>
            <person name="Beard J."/>
            <person name="Benny G.L."/>
            <person name="Blankenship S."/>
            <person name="Bonito G."/>
            <person name="Cuomo C."/>
            <person name="Desiro A."/>
            <person name="Gervers K.A."/>
            <person name="Hundley H."/>
            <person name="Kuo A."/>
            <person name="LaButti K."/>
            <person name="Lang B.F."/>
            <person name="Lipzen A."/>
            <person name="O'Donnell K."/>
            <person name="Pangilinan J."/>
            <person name="Reynolds N."/>
            <person name="Sandor L."/>
            <person name="Smith M.E."/>
            <person name="Tsang A."/>
            <person name="Grigoriev I.V."/>
            <person name="Stajich J.E."/>
            <person name="Spatafora J.W."/>
        </authorList>
    </citation>
    <scope>NUCLEOTIDE SEQUENCE</scope>
    <source>
        <strain evidence="1">RSA 2281</strain>
    </source>
</reference>
<name>A0AAD5JLH9_9FUNG</name>
<keyword evidence="2" id="KW-1185">Reference proteome</keyword>